<gene>
    <name evidence="9" type="ORF">ORQ98_10390</name>
</gene>
<evidence type="ECO:0000313" key="10">
    <source>
        <dbReference type="Proteomes" id="UP001528823"/>
    </source>
</evidence>
<comment type="caution">
    <text evidence="9">The sequence shown here is derived from an EMBL/GenBank/DDBJ whole genome shotgun (WGS) entry which is preliminary data.</text>
</comment>
<evidence type="ECO:0000256" key="5">
    <source>
        <dbReference type="ARBA" id="ARBA00023136"/>
    </source>
</evidence>
<evidence type="ECO:0000256" key="1">
    <source>
        <dbReference type="ARBA" id="ARBA00004651"/>
    </source>
</evidence>
<evidence type="ECO:0000313" key="9">
    <source>
        <dbReference type="EMBL" id="MDE1462379.1"/>
    </source>
</evidence>
<keyword evidence="4 6" id="KW-1133">Transmembrane helix</keyword>
<accession>A0ABT5U7M8</accession>
<feature type="transmembrane region" description="Helical" evidence="6">
    <location>
        <begin position="386"/>
        <end position="405"/>
    </location>
</feature>
<reference evidence="9 10" key="1">
    <citation type="submission" date="2022-11" db="EMBL/GenBank/DDBJ databases">
        <title>Spartinivicinus poritis sp. nov., isolated from scleractinian coral Porites lutea.</title>
        <authorList>
            <person name="Zhang G."/>
            <person name="Cai L."/>
            <person name="Wei Q."/>
        </authorList>
    </citation>
    <scope>NUCLEOTIDE SEQUENCE [LARGE SCALE GENOMIC DNA]</scope>
    <source>
        <strain evidence="9 10">A2-2</strain>
    </source>
</reference>
<dbReference type="InterPro" id="IPR025857">
    <property type="entry name" value="MacB_PCD"/>
</dbReference>
<proteinExistence type="predicted"/>
<organism evidence="9 10">
    <name type="scientific">Spartinivicinus poritis</name>
    <dbReference type="NCBI Taxonomy" id="2994640"/>
    <lineage>
        <taxon>Bacteria</taxon>
        <taxon>Pseudomonadati</taxon>
        <taxon>Pseudomonadota</taxon>
        <taxon>Gammaproteobacteria</taxon>
        <taxon>Oceanospirillales</taxon>
        <taxon>Zooshikellaceae</taxon>
        <taxon>Spartinivicinus</taxon>
    </lineage>
</organism>
<feature type="transmembrane region" description="Helical" evidence="6">
    <location>
        <begin position="290"/>
        <end position="311"/>
    </location>
</feature>
<keyword evidence="10" id="KW-1185">Reference proteome</keyword>
<feature type="transmembrane region" description="Helical" evidence="6">
    <location>
        <begin position="15"/>
        <end position="35"/>
    </location>
</feature>
<evidence type="ECO:0000256" key="2">
    <source>
        <dbReference type="ARBA" id="ARBA00022475"/>
    </source>
</evidence>
<keyword evidence="2" id="KW-1003">Cell membrane</keyword>
<dbReference type="RefSeq" id="WP_274688729.1">
    <property type="nucleotide sequence ID" value="NZ_JAPMOU010000010.1"/>
</dbReference>
<dbReference type="EMBL" id="JAPMOU010000010">
    <property type="protein sequence ID" value="MDE1462379.1"/>
    <property type="molecule type" value="Genomic_DNA"/>
</dbReference>
<dbReference type="Proteomes" id="UP001528823">
    <property type="component" value="Unassembled WGS sequence"/>
</dbReference>
<dbReference type="Pfam" id="PF02687">
    <property type="entry name" value="FtsX"/>
    <property type="match status" value="1"/>
</dbReference>
<feature type="domain" description="ABC3 transporter permease C-terminal" evidence="7">
    <location>
        <begin position="293"/>
        <end position="410"/>
    </location>
</feature>
<dbReference type="PANTHER" id="PTHR43738:SF2">
    <property type="entry name" value="ABC TRANSPORTER PERMEASE"/>
    <property type="match status" value="1"/>
</dbReference>
<evidence type="ECO:0000256" key="4">
    <source>
        <dbReference type="ARBA" id="ARBA00022989"/>
    </source>
</evidence>
<sequence>MAVMSLAWHSLLNRKVTVCLTVLAIGLSVTLLLGVEKIRHEAKRGFISTISGTDLIVGARTGPVQLLLYSVFRIGDATNNISWENYQHFANHKMVKWSIPFALGDSHKGYRVLGTNQTYFEHYRYGNKQPLILAQGKRFTDLYDAVIGAEVAKKLGYQLGDQVVLAHGAGKTSFVKHDNQPFQIAGILAPTGTPVDQTIHVSLEAIEAIHLGWERGTPSALAKSITPDQARQLDLQPKTITAFLLGLKSKIGTFVLQREVNKFEQEPLLAIIPGVAITQLWQLIGTAEKALLVISAFVVVTGLIGMLTTILTSLSERRREMAILRSVGARPFHIFSLMISEAGLIAILGCLTGISFLYGLMAVAQPVFMELYGIHIQISFLTQHEIMLLSIVIISGFFMGIFPAWRAYKNSLTDGMTIRT</sequence>
<keyword evidence="5 6" id="KW-0472">Membrane</keyword>
<evidence type="ECO:0000259" key="7">
    <source>
        <dbReference type="Pfam" id="PF02687"/>
    </source>
</evidence>
<feature type="domain" description="MacB-like periplasmic core" evidence="8">
    <location>
        <begin position="20"/>
        <end position="207"/>
    </location>
</feature>
<protein>
    <submittedName>
        <fullName evidence="9">ABC transporter permease</fullName>
    </submittedName>
</protein>
<dbReference type="Pfam" id="PF12704">
    <property type="entry name" value="MacB_PCD"/>
    <property type="match status" value="1"/>
</dbReference>
<dbReference type="PANTHER" id="PTHR43738">
    <property type="entry name" value="ABC TRANSPORTER, MEMBRANE PROTEIN"/>
    <property type="match status" value="1"/>
</dbReference>
<dbReference type="InterPro" id="IPR003838">
    <property type="entry name" value="ABC3_permease_C"/>
</dbReference>
<dbReference type="InterPro" id="IPR051125">
    <property type="entry name" value="ABC-4/HrtB_transporter"/>
</dbReference>
<evidence type="ECO:0000259" key="8">
    <source>
        <dbReference type="Pfam" id="PF12704"/>
    </source>
</evidence>
<keyword evidence="3 6" id="KW-0812">Transmembrane</keyword>
<evidence type="ECO:0000256" key="6">
    <source>
        <dbReference type="SAM" id="Phobius"/>
    </source>
</evidence>
<evidence type="ECO:0000256" key="3">
    <source>
        <dbReference type="ARBA" id="ARBA00022692"/>
    </source>
</evidence>
<comment type="subcellular location">
    <subcellularLocation>
        <location evidence="1">Cell membrane</location>
        <topology evidence="1">Multi-pass membrane protein</topology>
    </subcellularLocation>
</comment>
<name>A0ABT5U7M8_9GAMM</name>